<organism evidence="1 2">
    <name type="scientific">Paraburkholderia monticola</name>
    <dbReference type="NCBI Taxonomy" id="1399968"/>
    <lineage>
        <taxon>Bacteria</taxon>
        <taxon>Pseudomonadati</taxon>
        <taxon>Pseudomonadota</taxon>
        <taxon>Betaproteobacteria</taxon>
        <taxon>Burkholderiales</taxon>
        <taxon>Burkholderiaceae</taxon>
        <taxon>Paraburkholderia</taxon>
    </lineage>
</organism>
<dbReference type="AlphaFoldDB" id="A0A149PAP9"/>
<sequence length="242" mass="27162">MDTLSDVRGNTEAKRIRLDKSVALKSFDDVIPLETIAEINQSLDQLFASGPQRSQSGEKIAEILRRGQAFRELEQSICANTRAMAANIGLTNLPKEPFHVLRCASKGTLAESHCRHFDSHLLTLLIPLQLAPDGVHNGDLVMYRKKRLSVSTTSNLICKMRHGFLHSLPLSWRSWHTLHDLRVGNCKRIPVKPGSVYEFNGFAIQHGNLDVQNGQRRTLLIHYYDPGHSLGLSDVLRRGRIG</sequence>
<dbReference type="Proteomes" id="UP000075613">
    <property type="component" value="Unassembled WGS sequence"/>
</dbReference>
<evidence type="ECO:0000313" key="1">
    <source>
        <dbReference type="EMBL" id="KXU82096.1"/>
    </source>
</evidence>
<dbReference type="EMBL" id="LRBG01000039">
    <property type="protein sequence ID" value="KXU82096.1"/>
    <property type="molecule type" value="Genomic_DNA"/>
</dbReference>
<protein>
    <recommendedName>
        <fullName evidence="3">Prolyl 4-hydroxylase alpha subunit Fe(2+) 2OG dioxygenase domain-containing protein</fullName>
    </recommendedName>
</protein>
<reference evidence="1 2" key="1">
    <citation type="journal article" date="2015" name="Int. J. Syst. Evol. Microbiol.">
        <title>Burkholderia monticola sp. nov., isolated from mountain soil.</title>
        <authorList>
            <person name="Baek I."/>
            <person name="Seo B."/>
            <person name="Lee I."/>
            <person name="Yi H."/>
            <person name="Chun J."/>
        </authorList>
    </citation>
    <scope>NUCLEOTIDE SEQUENCE [LARGE SCALE GENOMIC DNA]</scope>
    <source>
        <strain evidence="1 2">JC2948</strain>
    </source>
</reference>
<accession>A0A149PAP9</accession>
<name>A0A149PAP9_9BURK</name>
<dbReference type="OrthoDB" id="9126941at2"/>
<gene>
    <name evidence="1" type="ORF">CI15_31420</name>
</gene>
<evidence type="ECO:0008006" key="3">
    <source>
        <dbReference type="Google" id="ProtNLM"/>
    </source>
</evidence>
<evidence type="ECO:0000313" key="2">
    <source>
        <dbReference type="Proteomes" id="UP000075613"/>
    </source>
</evidence>
<keyword evidence="2" id="KW-1185">Reference proteome</keyword>
<proteinExistence type="predicted"/>
<comment type="caution">
    <text evidence="1">The sequence shown here is derived from an EMBL/GenBank/DDBJ whole genome shotgun (WGS) entry which is preliminary data.</text>
</comment>